<dbReference type="VEuPathDB" id="TriTrypDB:Tb427_000518800"/>
<evidence type="ECO:0000256" key="5">
    <source>
        <dbReference type="ARBA" id="ARBA00022729"/>
    </source>
</evidence>
<protein>
    <submittedName>
        <fullName evidence="11">Variant surface glycoprotein 1125.1591</fullName>
    </submittedName>
</protein>
<evidence type="ECO:0000256" key="4">
    <source>
        <dbReference type="ARBA" id="ARBA00022622"/>
    </source>
</evidence>
<keyword evidence="8" id="KW-0449">Lipoprotein</keyword>
<keyword evidence="3" id="KW-1003">Cell membrane</keyword>
<keyword evidence="7" id="KW-0325">Glycoprotein</keyword>
<evidence type="ECO:0000256" key="6">
    <source>
        <dbReference type="ARBA" id="ARBA00023136"/>
    </source>
</evidence>
<accession>A0A1J0R4N6</accession>
<evidence type="ECO:0000259" key="10">
    <source>
        <dbReference type="Pfam" id="PF13206"/>
    </source>
</evidence>
<feature type="chain" id="PRO_5009615325" evidence="9">
    <location>
        <begin position="24"/>
        <end position="266"/>
    </location>
</feature>
<keyword evidence="4" id="KW-0336">GPI-anchor</keyword>
<proteinExistence type="predicted"/>
<dbReference type="GO" id="GO:0005886">
    <property type="term" value="C:plasma membrane"/>
    <property type="evidence" value="ECO:0007669"/>
    <property type="project" value="UniProtKB-SubCell"/>
</dbReference>
<evidence type="ECO:0000256" key="9">
    <source>
        <dbReference type="SAM" id="SignalP"/>
    </source>
</evidence>
<dbReference type="Pfam" id="PF13206">
    <property type="entry name" value="VSG_B"/>
    <property type="match status" value="1"/>
</dbReference>
<name>A0A1J0R4N6_9TRYP</name>
<keyword evidence="6" id="KW-0472">Membrane</keyword>
<comment type="function">
    <text evidence="1">VSG forms a coat on the surface of the parasite. The trypanosome evades the immune response of the host by expressing a series of antigenically distinct VSGs from an estimated 1000 VSG genes.</text>
</comment>
<dbReference type="EMBL" id="KX698834">
    <property type="protein sequence ID" value="APD72790.1"/>
    <property type="molecule type" value="Genomic_DNA"/>
</dbReference>
<evidence type="ECO:0000256" key="3">
    <source>
        <dbReference type="ARBA" id="ARBA00022475"/>
    </source>
</evidence>
<keyword evidence="5 9" id="KW-0732">Signal</keyword>
<evidence type="ECO:0000256" key="8">
    <source>
        <dbReference type="ARBA" id="ARBA00023288"/>
    </source>
</evidence>
<organism evidence="11">
    <name type="scientific">Trypanosoma brucei</name>
    <dbReference type="NCBI Taxonomy" id="5691"/>
    <lineage>
        <taxon>Eukaryota</taxon>
        <taxon>Discoba</taxon>
        <taxon>Euglenozoa</taxon>
        <taxon>Kinetoplastea</taxon>
        <taxon>Metakinetoplastina</taxon>
        <taxon>Trypanosomatida</taxon>
        <taxon>Trypanosomatidae</taxon>
        <taxon>Trypanosoma</taxon>
    </lineage>
</organism>
<dbReference type="GO" id="GO:0098552">
    <property type="term" value="C:side of membrane"/>
    <property type="evidence" value="ECO:0007669"/>
    <property type="project" value="UniProtKB-KW"/>
</dbReference>
<comment type="subcellular location">
    <subcellularLocation>
        <location evidence="2">Cell membrane</location>
        <topology evidence="2">Lipid-anchor</topology>
        <topology evidence="2">GPI-anchor</topology>
    </subcellularLocation>
</comment>
<feature type="domain" description="Trypanosome variant surface glycoprotein B-type N-terminal" evidence="10">
    <location>
        <begin position="9"/>
        <end position="264"/>
    </location>
</feature>
<evidence type="ECO:0000313" key="11">
    <source>
        <dbReference type="EMBL" id="APD72790.1"/>
    </source>
</evidence>
<sequence>MSQLMPSALVALIIVGRTAIAAANDNVYAFEVLYTALNVALADPEIEEIDYQANIEAELGELLRMSMSLAEDSFYDQDFKTLDKAEDSKEPWKNYKEKWQQAKELVQGGKHKILEIELKRQQKSHDRNAASEAVNASLREVETLLTLLNTEVTKQAVIEELCTAAYGQSKSLDAAGTTTFDTTPTTSCGDNNQANSDAGKLIAKDMVCLCSNTDGNSDSCTGAAVNSELKYSDAAEAKTAFNGLKPKCPKTAALKASEPTIAPAVT</sequence>
<evidence type="ECO:0000256" key="7">
    <source>
        <dbReference type="ARBA" id="ARBA00023180"/>
    </source>
</evidence>
<dbReference type="AlphaFoldDB" id="A0A1J0R4N6"/>
<evidence type="ECO:0000256" key="2">
    <source>
        <dbReference type="ARBA" id="ARBA00004609"/>
    </source>
</evidence>
<evidence type="ECO:0000256" key="1">
    <source>
        <dbReference type="ARBA" id="ARBA00002523"/>
    </source>
</evidence>
<feature type="signal peptide" evidence="9">
    <location>
        <begin position="1"/>
        <end position="23"/>
    </location>
</feature>
<dbReference type="InterPro" id="IPR025932">
    <property type="entry name" value="Trypano_VSG_B_N_dom"/>
</dbReference>
<reference evidence="11" key="1">
    <citation type="submission" date="2016-08" db="EMBL/GenBank/DDBJ databases">
        <title>VSG repertoire of Trypanosoma brucei EATRO 1125.</title>
        <authorList>
            <person name="Cross G.A."/>
        </authorList>
    </citation>
    <scope>NUCLEOTIDE SEQUENCE</scope>
    <source>
        <strain evidence="11">EATRO 1125</strain>
    </source>
</reference>